<sequence>MTPHEAIYGVKPVLLNMGKLQDLLLPVAQNLLEQREQILQQLKDNLGKAQQRMKYYADQKRTERHFQEGEWVFLKLQPYRQKSVAVRTCFKLAARFYGPFQIEKKIGEVAYKLRLPDHCRIHPVFHVSLLKKYIGQTPVSSGTLPEYDQEDVMILTPEKVLQRRQVSKGNQTVVQWLIKWKDLDMTEASWEDCRVITNQFPQFKA</sequence>
<organism evidence="3 4">
    <name type="scientific">Daucus carota subsp. sativus</name>
    <name type="common">Carrot</name>
    <dbReference type="NCBI Taxonomy" id="79200"/>
    <lineage>
        <taxon>Eukaryota</taxon>
        <taxon>Viridiplantae</taxon>
        <taxon>Streptophyta</taxon>
        <taxon>Embryophyta</taxon>
        <taxon>Tracheophyta</taxon>
        <taxon>Spermatophyta</taxon>
        <taxon>Magnoliopsida</taxon>
        <taxon>eudicotyledons</taxon>
        <taxon>Gunneridae</taxon>
        <taxon>Pentapetalae</taxon>
        <taxon>asterids</taxon>
        <taxon>campanulids</taxon>
        <taxon>Apiales</taxon>
        <taxon>Apiaceae</taxon>
        <taxon>Apioideae</taxon>
        <taxon>Scandiceae</taxon>
        <taxon>Daucinae</taxon>
        <taxon>Daucus</taxon>
        <taxon>Daucus sect. Daucus</taxon>
    </lineage>
</organism>
<evidence type="ECO:0000259" key="2">
    <source>
        <dbReference type="PROSITE" id="PS50013"/>
    </source>
</evidence>
<feature type="domain" description="Chromo" evidence="2">
    <location>
        <begin position="155"/>
        <end position="205"/>
    </location>
</feature>
<name>A0AAF0X7G1_DAUCS</name>
<dbReference type="Pfam" id="PF24626">
    <property type="entry name" value="SH3_Tf2-1"/>
    <property type="match status" value="1"/>
</dbReference>
<evidence type="ECO:0000256" key="1">
    <source>
        <dbReference type="SAM" id="Coils"/>
    </source>
</evidence>
<dbReference type="AlphaFoldDB" id="A0AAF0X7G1"/>
<dbReference type="Pfam" id="PF00385">
    <property type="entry name" value="Chromo"/>
    <property type="match status" value="1"/>
</dbReference>
<accession>A0AAF0X7G1</accession>
<dbReference type="InterPro" id="IPR056924">
    <property type="entry name" value="SH3_Tf2-1"/>
</dbReference>
<dbReference type="PANTHER" id="PTHR46148">
    <property type="entry name" value="CHROMO DOMAIN-CONTAINING PROTEIN"/>
    <property type="match status" value="1"/>
</dbReference>
<feature type="coiled-coil region" evidence="1">
    <location>
        <begin position="25"/>
        <end position="59"/>
    </location>
</feature>
<keyword evidence="4" id="KW-1185">Reference proteome</keyword>
<protein>
    <recommendedName>
        <fullName evidence="2">Chromo domain-containing protein</fullName>
    </recommendedName>
</protein>
<reference evidence="3" key="2">
    <citation type="submission" date="2022-03" db="EMBL/GenBank/DDBJ databases">
        <title>Draft title - Genomic analysis of global carrot germplasm unveils the trajectory of domestication and the origin of high carotenoid orange carrot.</title>
        <authorList>
            <person name="Iorizzo M."/>
            <person name="Ellison S."/>
            <person name="Senalik D."/>
            <person name="Macko-Podgorni A."/>
            <person name="Grzebelus D."/>
            <person name="Bostan H."/>
            <person name="Rolling W."/>
            <person name="Curaba J."/>
            <person name="Simon P."/>
        </authorList>
    </citation>
    <scope>NUCLEOTIDE SEQUENCE</scope>
    <source>
        <tissue evidence="3">Leaf</tissue>
    </source>
</reference>
<reference evidence="3" key="1">
    <citation type="journal article" date="2016" name="Nat. Genet.">
        <title>A high-quality carrot genome assembly provides new insights into carotenoid accumulation and asterid genome evolution.</title>
        <authorList>
            <person name="Iorizzo M."/>
            <person name="Ellison S."/>
            <person name="Senalik D."/>
            <person name="Zeng P."/>
            <person name="Satapoomin P."/>
            <person name="Huang J."/>
            <person name="Bowman M."/>
            <person name="Iovene M."/>
            <person name="Sanseverino W."/>
            <person name="Cavagnaro P."/>
            <person name="Yildiz M."/>
            <person name="Macko-Podgorni A."/>
            <person name="Moranska E."/>
            <person name="Grzebelus E."/>
            <person name="Grzebelus D."/>
            <person name="Ashrafi H."/>
            <person name="Zheng Z."/>
            <person name="Cheng S."/>
            <person name="Spooner D."/>
            <person name="Van Deynze A."/>
            <person name="Simon P."/>
        </authorList>
    </citation>
    <scope>NUCLEOTIDE SEQUENCE</scope>
    <source>
        <tissue evidence="3">Leaf</tissue>
    </source>
</reference>
<dbReference type="InterPro" id="IPR000953">
    <property type="entry name" value="Chromo/chromo_shadow_dom"/>
</dbReference>
<dbReference type="PANTHER" id="PTHR46148:SF52">
    <property type="entry name" value="OS04G0603800 PROTEIN"/>
    <property type="match status" value="1"/>
</dbReference>
<evidence type="ECO:0000313" key="3">
    <source>
        <dbReference type="EMBL" id="WOH02793.1"/>
    </source>
</evidence>
<dbReference type="EMBL" id="CP093347">
    <property type="protein sequence ID" value="WOH02793.1"/>
    <property type="molecule type" value="Genomic_DNA"/>
</dbReference>
<dbReference type="InterPro" id="IPR016197">
    <property type="entry name" value="Chromo-like_dom_sf"/>
</dbReference>
<dbReference type="Gene3D" id="2.40.50.40">
    <property type="match status" value="1"/>
</dbReference>
<keyword evidence="1" id="KW-0175">Coiled coil</keyword>
<evidence type="ECO:0000313" key="4">
    <source>
        <dbReference type="Proteomes" id="UP000077755"/>
    </source>
</evidence>
<dbReference type="PROSITE" id="PS50013">
    <property type="entry name" value="CHROMO_2"/>
    <property type="match status" value="1"/>
</dbReference>
<dbReference type="Proteomes" id="UP000077755">
    <property type="component" value="Chromosome 5"/>
</dbReference>
<proteinExistence type="predicted"/>
<dbReference type="SUPFAM" id="SSF54160">
    <property type="entry name" value="Chromo domain-like"/>
    <property type="match status" value="1"/>
</dbReference>
<dbReference type="InterPro" id="IPR023780">
    <property type="entry name" value="Chromo_domain"/>
</dbReference>
<gene>
    <name evidence="3" type="ORF">DCAR_0522183</name>
</gene>